<dbReference type="STRING" id="1385513.N780_18940"/>
<proteinExistence type="predicted"/>
<evidence type="ECO:0000259" key="2">
    <source>
        <dbReference type="PROSITE" id="PS51819"/>
    </source>
</evidence>
<keyword evidence="1" id="KW-0479">Metal-binding</keyword>
<dbReference type="PANTHER" id="PTHR43048:SF3">
    <property type="entry name" value="METHYLMALONYL-COA EPIMERASE, MITOCHONDRIAL"/>
    <property type="match status" value="1"/>
</dbReference>
<dbReference type="Proteomes" id="UP000030153">
    <property type="component" value="Unassembled WGS sequence"/>
</dbReference>
<accession>A0A0A2UY43</accession>
<dbReference type="SUPFAM" id="SSF54593">
    <property type="entry name" value="Glyoxalase/Bleomycin resistance protein/Dihydroxybiphenyl dioxygenase"/>
    <property type="match status" value="1"/>
</dbReference>
<dbReference type="PANTHER" id="PTHR43048">
    <property type="entry name" value="METHYLMALONYL-COA EPIMERASE"/>
    <property type="match status" value="1"/>
</dbReference>
<gene>
    <name evidence="3" type="ORF">N780_18940</name>
</gene>
<dbReference type="eggNOG" id="COG0346">
    <property type="taxonomic scope" value="Bacteria"/>
</dbReference>
<evidence type="ECO:0000313" key="4">
    <source>
        <dbReference type="Proteomes" id="UP000030153"/>
    </source>
</evidence>
<dbReference type="AlphaFoldDB" id="A0A0A2UY43"/>
<organism evidence="3 4">
    <name type="scientific">Pontibacillus chungwhensis BH030062</name>
    <dbReference type="NCBI Taxonomy" id="1385513"/>
    <lineage>
        <taxon>Bacteria</taxon>
        <taxon>Bacillati</taxon>
        <taxon>Bacillota</taxon>
        <taxon>Bacilli</taxon>
        <taxon>Bacillales</taxon>
        <taxon>Bacillaceae</taxon>
        <taxon>Pontibacillus</taxon>
    </lineage>
</organism>
<dbReference type="EMBL" id="AVBG01000005">
    <property type="protein sequence ID" value="KGP91703.1"/>
    <property type="molecule type" value="Genomic_DNA"/>
</dbReference>
<reference evidence="3 4" key="1">
    <citation type="submission" date="2013-08" db="EMBL/GenBank/DDBJ databases">
        <title>Genome of Pontibacillus chungwhensis.</title>
        <authorList>
            <person name="Wang Q."/>
            <person name="Wang G."/>
        </authorList>
    </citation>
    <scope>NUCLEOTIDE SEQUENCE [LARGE SCALE GENOMIC DNA]</scope>
    <source>
        <strain evidence="3 4">BH030062</strain>
    </source>
</reference>
<dbReference type="GO" id="GO:0004493">
    <property type="term" value="F:methylmalonyl-CoA epimerase activity"/>
    <property type="evidence" value="ECO:0007669"/>
    <property type="project" value="TreeGrafter"/>
</dbReference>
<evidence type="ECO:0000256" key="1">
    <source>
        <dbReference type="ARBA" id="ARBA00022723"/>
    </source>
</evidence>
<dbReference type="InterPro" id="IPR029068">
    <property type="entry name" value="Glyas_Bleomycin-R_OHBP_Dase"/>
</dbReference>
<dbReference type="RefSeq" id="WP_036782685.1">
    <property type="nucleotide sequence ID" value="NZ_AVBG01000005.1"/>
</dbReference>
<dbReference type="PROSITE" id="PS51819">
    <property type="entry name" value="VOC"/>
    <property type="match status" value="1"/>
</dbReference>
<name>A0A0A2UY43_9BACI</name>
<dbReference type="Pfam" id="PF00903">
    <property type="entry name" value="Glyoxalase"/>
    <property type="match status" value="1"/>
</dbReference>
<keyword evidence="4" id="KW-1185">Reference proteome</keyword>
<dbReference type="InterPro" id="IPR004360">
    <property type="entry name" value="Glyas_Fos-R_dOase_dom"/>
</dbReference>
<dbReference type="GO" id="GO:0046491">
    <property type="term" value="P:L-methylmalonyl-CoA metabolic process"/>
    <property type="evidence" value="ECO:0007669"/>
    <property type="project" value="TreeGrafter"/>
</dbReference>
<comment type="caution">
    <text evidence="3">The sequence shown here is derived from an EMBL/GenBank/DDBJ whole genome shotgun (WGS) entry which is preliminary data.</text>
</comment>
<dbReference type="Gene3D" id="3.10.180.10">
    <property type="entry name" value="2,3-Dihydroxybiphenyl 1,2-Dioxygenase, domain 1"/>
    <property type="match status" value="1"/>
</dbReference>
<dbReference type="InterPro" id="IPR051785">
    <property type="entry name" value="MMCE/EMCE_epimerase"/>
</dbReference>
<protein>
    <submittedName>
        <fullName evidence="3">Glyoxalase</fullName>
    </submittedName>
</protein>
<sequence>MNICAINIYVSDLDFAIQWYNEVLDLKKSSEHDNYPTCIDLLHDQNIRLTLHKTERDTDIEIWKEASTIITFEVENIRATMKDLKERGVRFYNEEPVWFPDGERIAFSDPFGNVHELAEVKENANEEKTC</sequence>
<dbReference type="GO" id="GO:0046872">
    <property type="term" value="F:metal ion binding"/>
    <property type="evidence" value="ECO:0007669"/>
    <property type="project" value="UniProtKB-KW"/>
</dbReference>
<feature type="domain" description="VOC" evidence="2">
    <location>
        <begin position="2"/>
        <end position="120"/>
    </location>
</feature>
<evidence type="ECO:0000313" key="3">
    <source>
        <dbReference type="EMBL" id="KGP91703.1"/>
    </source>
</evidence>
<dbReference type="InterPro" id="IPR037523">
    <property type="entry name" value="VOC_core"/>
</dbReference>